<name>A0ABR3JJ37_9AGAR</name>
<protein>
    <submittedName>
        <fullName evidence="1">Uncharacterized protein</fullName>
    </submittedName>
</protein>
<keyword evidence="2" id="KW-1185">Reference proteome</keyword>
<gene>
    <name evidence="1" type="ORF">HGRIS_001939</name>
</gene>
<evidence type="ECO:0000313" key="1">
    <source>
        <dbReference type="EMBL" id="KAL0955722.1"/>
    </source>
</evidence>
<dbReference type="Proteomes" id="UP001556367">
    <property type="component" value="Unassembled WGS sequence"/>
</dbReference>
<evidence type="ECO:0000313" key="2">
    <source>
        <dbReference type="Proteomes" id="UP001556367"/>
    </source>
</evidence>
<dbReference type="EMBL" id="JASNQZ010000006">
    <property type="protein sequence ID" value="KAL0955722.1"/>
    <property type="molecule type" value="Genomic_DNA"/>
</dbReference>
<sequence length="186" mass="20663">MQGIVNVSAESLVQHAGVQVGQPQFQGAAPEFLSRLLKTQLGILQTRSRQEQLEVHCEVAARYLPELVHAYRMCTGPINPPMTLLNVISYTSYFIRFLKTPEGYDITTLQAHRTAQEAEYMSMLNATEVGEAGQFLSTLLLLQGAAAVADEDRNILIPKLRQWQRSFNGLASDVSERCLAILTDDP</sequence>
<reference evidence="2" key="1">
    <citation type="submission" date="2024-06" db="EMBL/GenBank/DDBJ databases">
        <title>Multi-omics analyses provide insights into the biosynthesis of the anticancer antibiotic pleurotin in Hohenbuehelia grisea.</title>
        <authorList>
            <person name="Weaver J.A."/>
            <person name="Alberti F."/>
        </authorList>
    </citation>
    <scope>NUCLEOTIDE SEQUENCE [LARGE SCALE GENOMIC DNA]</scope>
    <source>
        <strain evidence="2">T-177</strain>
    </source>
</reference>
<organism evidence="1 2">
    <name type="scientific">Hohenbuehelia grisea</name>
    <dbReference type="NCBI Taxonomy" id="104357"/>
    <lineage>
        <taxon>Eukaryota</taxon>
        <taxon>Fungi</taxon>
        <taxon>Dikarya</taxon>
        <taxon>Basidiomycota</taxon>
        <taxon>Agaricomycotina</taxon>
        <taxon>Agaricomycetes</taxon>
        <taxon>Agaricomycetidae</taxon>
        <taxon>Agaricales</taxon>
        <taxon>Pleurotineae</taxon>
        <taxon>Pleurotaceae</taxon>
        <taxon>Hohenbuehelia</taxon>
    </lineage>
</organism>
<accession>A0ABR3JJ37</accession>
<comment type="caution">
    <text evidence="1">The sequence shown here is derived from an EMBL/GenBank/DDBJ whole genome shotgun (WGS) entry which is preliminary data.</text>
</comment>
<proteinExistence type="predicted"/>